<dbReference type="InterPro" id="IPR050074">
    <property type="entry name" value="DHO_dehydrogenase"/>
</dbReference>
<evidence type="ECO:0000256" key="11">
    <source>
        <dbReference type="ARBA" id="ARBA00023136"/>
    </source>
</evidence>
<dbReference type="GO" id="GO:0044205">
    <property type="term" value="P:'de novo' UMP biosynthetic process"/>
    <property type="evidence" value="ECO:0007669"/>
    <property type="project" value="UniProtKB-UniPathway"/>
</dbReference>
<evidence type="ECO:0000256" key="1">
    <source>
        <dbReference type="ARBA" id="ARBA00001917"/>
    </source>
</evidence>
<dbReference type="NCBIfam" id="TIGR01036">
    <property type="entry name" value="pyrD_sub2"/>
    <property type="match status" value="1"/>
</dbReference>
<keyword evidence="11" id="KW-0472">Membrane</keyword>
<evidence type="ECO:0000256" key="4">
    <source>
        <dbReference type="ARBA" id="ARBA00005161"/>
    </source>
</evidence>
<evidence type="ECO:0000256" key="6">
    <source>
        <dbReference type="ARBA" id="ARBA00012791"/>
    </source>
</evidence>
<dbReference type="PIRSF" id="PIRSF000164">
    <property type="entry name" value="DHO_oxidase"/>
    <property type="match status" value="1"/>
</dbReference>
<dbReference type="GO" id="GO:0106430">
    <property type="term" value="F:dihydroorotate dehydrogenase (quinone) activity"/>
    <property type="evidence" value="ECO:0007669"/>
    <property type="project" value="UniProtKB-EC"/>
</dbReference>
<dbReference type="InterPro" id="IPR012135">
    <property type="entry name" value="Dihydroorotate_DH_1_2"/>
</dbReference>
<evidence type="ECO:0000259" key="13">
    <source>
        <dbReference type="Pfam" id="PF01180"/>
    </source>
</evidence>
<dbReference type="CDD" id="cd04738">
    <property type="entry name" value="DHOD_2_like"/>
    <property type="match status" value="1"/>
</dbReference>
<comment type="function">
    <text evidence="2">Catalyzes the conversion of dihydroorotate to orotate with quinone as electron acceptor.</text>
</comment>
<evidence type="ECO:0000256" key="9">
    <source>
        <dbReference type="ARBA" id="ARBA00022975"/>
    </source>
</evidence>
<dbReference type="InterPro" id="IPR001295">
    <property type="entry name" value="Dihydroorotate_DH_CS"/>
</dbReference>
<dbReference type="UniPathway" id="UPA00070">
    <property type="reaction ID" value="UER00946"/>
</dbReference>
<evidence type="ECO:0000256" key="8">
    <source>
        <dbReference type="ARBA" id="ARBA00022643"/>
    </source>
</evidence>
<organism evidence="14">
    <name type="scientific">marine metagenome</name>
    <dbReference type="NCBI Taxonomy" id="408172"/>
    <lineage>
        <taxon>unclassified sequences</taxon>
        <taxon>metagenomes</taxon>
        <taxon>ecological metagenomes</taxon>
    </lineage>
</organism>
<name>A0A382QJ14_9ZZZZ</name>
<dbReference type="EC" id="1.3.5.2" evidence="6"/>
<keyword evidence="9" id="KW-0665">Pyrimidine biosynthesis</keyword>
<feature type="non-terminal residue" evidence="14">
    <location>
        <position position="1"/>
    </location>
</feature>
<evidence type="ECO:0000256" key="5">
    <source>
        <dbReference type="ARBA" id="ARBA00005359"/>
    </source>
</evidence>
<evidence type="ECO:0000313" key="14">
    <source>
        <dbReference type="EMBL" id="SVC85523.1"/>
    </source>
</evidence>
<dbReference type="GO" id="GO:0005886">
    <property type="term" value="C:plasma membrane"/>
    <property type="evidence" value="ECO:0007669"/>
    <property type="project" value="TreeGrafter"/>
</dbReference>
<evidence type="ECO:0000256" key="10">
    <source>
        <dbReference type="ARBA" id="ARBA00023002"/>
    </source>
</evidence>
<dbReference type="InterPro" id="IPR005719">
    <property type="entry name" value="Dihydroorotate_DH_2"/>
</dbReference>
<gene>
    <name evidence="14" type="ORF">METZ01_LOCUS338377</name>
</gene>
<comment type="catalytic activity">
    <reaction evidence="12">
        <text>(S)-dihydroorotate + a quinone = orotate + a quinol</text>
        <dbReference type="Rhea" id="RHEA:30187"/>
        <dbReference type="ChEBI" id="CHEBI:24646"/>
        <dbReference type="ChEBI" id="CHEBI:30839"/>
        <dbReference type="ChEBI" id="CHEBI:30864"/>
        <dbReference type="ChEBI" id="CHEBI:132124"/>
        <dbReference type="EC" id="1.3.5.2"/>
    </reaction>
</comment>
<feature type="domain" description="Dihydroorotate dehydrogenase catalytic" evidence="13">
    <location>
        <begin position="36"/>
        <end position="314"/>
    </location>
</feature>
<keyword evidence="7" id="KW-0285">Flavoprotein</keyword>
<dbReference type="InterPro" id="IPR005720">
    <property type="entry name" value="Dihydroorotate_DH_cat"/>
</dbReference>
<comment type="subcellular location">
    <subcellularLocation>
        <location evidence="3">Membrane</location>
    </subcellularLocation>
</comment>
<dbReference type="PROSITE" id="PS00911">
    <property type="entry name" value="DHODEHASE_1"/>
    <property type="match status" value="1"/>
</dbReference>
<dbReference type="Gene3D" id="3.20.20.70">
    <property type="entry name" value="Aldolase class I"/>
    <property type="match status" value="1"/>
</dbReference>
<dbReference type="PANTHER" id="PTHR48109">
    <property type="entry name" value="DIHYDROOROTATE DEHYDROGENASE (QUINONE), MITOCHONDRIAL-RELATED"/>
    <property type="match status" value="1"/>
</dbReference>
<dbReference type="InterPro" id="IPR013785">
    <property type="entry name" value="Aldolase_TIM"/>
</dbReference>
<dbReference type="SUPFAM" id="SSF51395">
    <property type="entry name" value="FMN-linked oxidoreductases"/>
    <property type="match status" value="1"/>
</dbReference>
<dbReference type="AlphaFoldDB" id="A0A382QJ14"/>
<comment type="pathway">
    <text evidence="4">Pyrimidine metabolism; UMP biosynthesis via de novo pathway; orotate from (S)-dihydroorotate (quinone route): step 1/1.</text>
</comment>
<evidence type="ECO:0000256" key="2">
    <source>
        <dbReference type="ARBA" id="ARBA00003125"/>
    </source>
</evidence>
<keyword evidence="10" id="KW-0560">Oxidoreductase</keyword>
<dbReference type="NCBIfam" id="NF003652">
    <property type="entry name" value="PRK05286.2-5"/>
    <property type="match status" value="1"/>
</dbReference>
<accession>A0A382QJ14</accession>
<dbReference type="EMBL" id="UINC01114892">
    <property type="protein sequence ID" value="SVC85523.1"/>
    <property type="molecule type" value="Genomic_DNA"/>
</dbReference>
<dbReference type="GO" id="GO:0006207">
    <property type="term" value="P:'de novo' pyrimidine nucleobase biosynthetic process"/>
    <property type="evidence" value="ECO:0007669"/>
    <property type="project" value="InterPro"/>
</dbReference>
<evidence type="ECO:0000256" key="12">
    <source>
        <dbReference type="ARBA" id="ARBA00048639"/>
    </source>
</evidence>
<keyword evidence="8" id="KW-0288">FMN</keyword>
<evidence type="ECO:0000256" key="7">
    <source>
        <dbReference type="ARBA" id="ARBA00022630"/>
    </source>
</evidence>
<comment type="cofactor">
    <cofactor evidence="1">
        <name>FMN</name>
        <dbReference type="ChEBI" id="CHEBI:58210"/>
    </cofactor>
</comment>
<reference evidence="14" key="1">
    <citation type="submission" date="2018-05" db="EMBL/GenBank/DDBJ databases">
        <authorList>
            <person name="Lanie J.A."/>
            <person name="Ng W.-L."/>
            <person name="Kazmierczak K.M."/>
            <person name="Andrzejewski T.M."/>
            <person name="Davidsen T.M."/>
            <person name="Wayne K.J."/>
            <person name="Tettelin H."/>
            <person name="Glass J.I."/>
            <person name="Rusch D."/>
            <person name="Podicherti R."/>
            <person name="Tsui H.-C.T."/>
            <person name="Winkler M.E."/>
        </authorList>
    </citation>
    <scope>NUCLEOTIDE SEQUENCE</scope>
</reference>
<sequence>RLFPPEISHTLSLVALKSLSYFYFKEPKPIVSNDIEVLGLKFLNRIGLAAGMDKNADYIEPLAYLGFGFLELGTLTPRAQTGNFKPRLFRLTKERSLINRMGFNNKGIDHAVKKIKNSNSKAVIGLSIGMNFDTPLDKAVEDYLFCLERAYPVCDYIAVNISSPNTKDLRKLESEKYFSNLITSLKKQQTFFSKNFGYKPIILKLSPDLQEREMENICKEILDKDIDAIICSNTTISHNYSQTGGLSGEELFEISNKTLISFRKFLGTTFPIIASGGVMSREHFEKKLKLGADLVQIYTGMIYEGPALVKDILNSQTSKKNNFIKT</sequence>
<proteinExistence type="inferred from homology"/>
<comment type="similarity">
    <text evidence="5">Belongs to the dihydroorotate dehydrogenase family. Type 2 subfamily.</text>
</comment>
<dbReference type="Pfam" id="PF01180">
    <property type="entry name" value="DHO_dh"/>
    <property type="match status" value="1"/>
</dbReference>
<dbReference type="GO" id="GO:0005737">
    <property type="term" value="C:cytoplasm"/>
    <property type="evidence" value="ECO:0007669"/>
    <property type="project" value="InterPro"/>
</dbReference>
<dbReference type="PANTHER" id="PTHR48109:SF4">
    <property type="entry name" value="DIHYDROOROTATE DEHYDROGENASE (QUINONE), MITOCHONDRIAL"/>
    <property type="match status" value="1"/>
</dbReference>
<protein>
    <recommendedName>
        <fullName evidence="6">dihydroorotate dehydrogenase (quinone)</fullName>
        <ecNumber evidence="6">1.3.5.2</ecNumber>
    </recommendedName>
</protein>
<evidence type="ECO:0000256" key="3">
    <source>
        <dbReference type="ARBA" id="ARBA00004370"/>
    </source>
</evidence>